<dbReference type="AlphaFoldDB" id="X1M8H6"/>
<proteinExistence type="predicted"/>
<evidence type="ECO:0000313" key="1">
    <source>
        <dbReference type="EMBL" id="GAI02644.1"/>
    </source>
</evidence>
<comment type="caution">
    <text evidence="1">The sequence shown here is derived from an EMBL/GenBank/DDBJ whole genome shotgun (WGS) entry which is preliminary data.</text>
</comment>
<sequence length="42" mass="4739">MNGEETIEKVRKELSEAKKSAKEGDPELTNSCLKCAYNILHM</sequence>
<feature type="non-terminal residue" evidence="1">
    <location>
        <position position="42"/>
    </location>
</feature>
<dbReference type="EMBL" id="BARV01010899">
    <property type="protein sequence ID" value="GAI02644.1"/>
    <property type="molecule type" value="Genomic_DNA"/>
</dbReference>
<accession>X1M8H6</accession>
<reference evidence="1" key="1">
    <citation type="journal article" date="2014" name="Front. Microbiol.">
        <title>High frequency of phylogenetically diverse reductive dehalogenase-homologous genes in deep subseafloor sedimentary metagenomes.</title>
        <authorList>
            <person name="Kawai M."/>
            <person name="Futagami T."/>
            <person name="Toyoda A."/>
            <person name="Takaki Y."/>
            <person name="Nishi S."/>
            <person name="Hori S."/>
            <person name="Arai W."/>
            <person name="Tsubouchi T."/>
            <person name="Morono Y."/>
            <person name="Uchiyama I."/>
            <person name="Ito T."/>
            <person name="Fujiyama A."/>
            <person name="Inagaki F."/>
            <person name="Takami H."/>
        </authorList>
    </citation>
    <scope>NUCLEOTIDE SEQUENCE</scope>
    <source>
        <strain evidence="1">Expedition CK06-06</strain>
    </source>
</reference>
<name>X1M8H6_9ZZZZ</name>
<organism evidence="1">
    <name type="scientific">marine sediment metagenome</name>
    <dbReference type="NCBI Taxonomy" id="412755"/>
    <lineage>
        <taxon>unclassified sequences</taxon>
        <taxon>metagenomes</taxon>
        <taxon>ecological metagenomes</taxon>
    </lineage>
</organism>
<gene>
    <name evidence="1" type="ORF">S06H3_20911</name>
</gene>
<protein>
    <submittedName>
        <fullName evidence="1">Uncharacterized protein</fullName>
    </submittedName>
</protein>